<dbReference type="AlphaFoldDB" id="A0A645EIR3"/>
<comment type="caution">
    <text evidence="2">The sequence shown here is derived from an EMBL/GenBank/DDBJ whole genome shotgun (WGS) entry which is preliminary data.</text>
</comment>
<protein>
    <submittedName>
        <fullName evidence="2">Uncharacterized protein</fullName>
    </submittedName>
</protein>
<evidence type="ECO:0000313" key="2">
    <source>
        <dbReference type="EMBL" id="MPN01220.1"/>
    </source>
</evidence>
<keyword evidence="1" id="KW-0812">Transmembrane</keyword>
<accession>A0A645EIR3</accession>
<gene>
    <name evidence="2" type="ORF">SDC9_148426</name>
</gene>
<dbReference type="EMBL" id="VSSQ01047241">
    <property type="protein sequence ID" value="MPN01220.1"/>
    <property type="molecule type" value="Genomic_DNA"/>
</dbReference>
<feature type="transmembrane region" description="Helical" evidence="1">
    <location>
        <begin position="27"/>
        <end position="47"/>
    </location>
</feature>
<name>A0A645EIR3_9ZZZZ</name>
<keyword evidence="1" id="KW-0472">Membrane</keyword>
<sequence>MTVGNVVEQLPGGVAVLGYRIIELQSLFEPALGVKGACTIPLFIFFLRQARLIRKNKGK</sequence>
<proteinExistence type="predicted"/>
<evidence type="ECO:0000256" key="1">
    <source>
        <dbReference type="SAM" id="Phobius"/>
    </source>
</evidence>
<keyword evidence="1" id="KW-1133">Transmembrane helix</keyword>
<reference evidence="2" key="1">
    <citation type="submission" date="2019-08" db="EMBL/GenBank/DDBJ databases">
        <authorList>
            <person name="Kucharzyk K."/>
            <person name="Murdoch R.W."/>
            <person name="Higgins S."/>
            <person name="Loffler F."/>
        </authorList>
    </citation>
    <scope>NUCLEOTIDE SEQUENCE</scope>
</reference>
<organism evidence="2">
    <name type="scientific">bioreactor metagenome</name>
    <dbReference type="NCBI Taxonomy" id="1076179"/>
    <lineage>
        <taxon>unclassified sequences</taxon>
        <taxon>metagenomes</taxon>
        <taxon>ecological metagenomes</taxon>
    </lineage>
</organism>